<dbReference type="GO" id="GO:0030145">
    <property type="term" value="F:manganese ion binding"/>
    <property type="evidence" value="ECO:0007669"/>
    <property type="project" value="UniProtKB-UniRule"/>
</dbReference>
<keyword evidence="10 14" id="KW-0479">Metal-binding</keyword>
<dbReference type="PANTHER" id="PTHR10954:SF18">
    <property type="entry name" value="RIBONUCLEASE HII"/>
    <property type="match status" value="1"/>
</dbReference>
<dbReference type="AlphaFoldDB" id="A0A074JWH9"/>
<evidence type="ECO:0000256" key="6">
    <source>
        <dbReference type="ARBA" id="ARBA00012180"/>
    </source>
</evidence>
<evidence type="ECO:0000256" key="2">
    <source>
        <dbReference type="ARBA" id="ARBA00001946"/>
    </source>
</evidence>
<dbReference type="CDD" id="cd07182">
    <property type="entry name" value="RNase_HII_bacteria_HII_like"/>
    <property type="match status" value="1"/>
</dbReference>
<feature type="binding site" evidence="14 15">
    <location>
        <position position="116"/>
    </location>
    <ligand>
        <name>a divalent metal cation</name>
        <dbReference type="ChEBI" id="CHEBI:60240"/>
    </ligand>
</feature>
<dbReference type="eggNOG" id="COG0164">
    <property type="taxonomic scope" value="Bacteria"/>
</dbReference>
<evidence type="ECO:0000256" key="16">
    <source>
        <dbReference type="RuleBase" id="RU003515"/>
    </source>
</evidence>
<dbReference type="GO" id="GO:0032299">
    <property type="term" value="C:ribonuclease H2 complex"/>
    <property type="evidence" value="ECO:0007669"/>
    <property type="project" value="TreeGrafter"/>
</dbReference>
<dbReference type="Gene3D" id="3.30.420.10">
    <property type="entry name" value="Ribonuclease H-like superfamily/Ribonuclease H"/>
    <property type="match status" value="1"/>
</dbReference>
<dbReference type="STRING" id="1353528.DT23_15130"/>
<dbReference type="InterPro" id="IPR022898">
    <property type="entry name" value="RNase_HII"/>
</dbReference>
<comment type="cofactor">
    <cofactor evidence="14 15">
        <name>Mn(2+)</name>
        <dbReference type="ChEBI" id="CHEBI:29035"/>
    </cofactor>
    <cofactor evidence="14 15">
        <name>Mg(2+)</name>
        <dbReference type="ChEBI" id="CHEBI:18420"/>
    </cofactor>
    <text evidence="14 15">Manganese or magnesium. Binds 1 divalent metal ion per monomer in the absence of substrate. May bind a second metal ion after substrate binding.</text>
</comment>
<keyword evidence="13 14" id="KW-0464">Manganese</keyword>
<dbReference type="OrthoDB" id="9803420at2"/>
<dbReference type="Proteomes" id="UP000027471">
    <property type="component" value="Unassembled WGS sequence"/>
</dbReference>
<evidence type="ECO:0000256" key="14">
    <source>
        <dbReference type="HAMAP-Rule" id="MF_00052"/>
    </source>
</evidence>
<protein>
    <recommendedName>
        <fullName evidence="7 14">Ribonuclease HII</fullName>
        <shortName evidence="14">RNase HII</shortName>
        <ecNumber evidence="6 14">3.1.26.4</ecNumber>
    </recommendedName>
</protein>
<comment type="caution">
    <text evidence="18">The sequence shown here is derived from an EMBL/GenBank/DDBJ whole genome shotgun (WGS) entry which is preliminary data.</text>
</comment>
<dbReference type="FunFam" id="3.30.420.10:FF:000006">
    <property type="entry name" value="Ribonuclease HII"/>
    <property type="match status" value="1"/>
</dbReference>
<evidence type="ECO:0000256" key="1">
    <source>
        <dbReference type="ARBA" id="ARBA00000077"/>
    </source>
</evidence>
<evidence type="ECO:0000313" key="19">
    <source>
        <dbReference type="Proteomes" id="UP000027471"/>
    </source>
</evidence>
<feature type="binding site" evidence="14 15">
    <location>
        <position position="26"/>
    </location>
    <ligand>
        <name>a divalent metal cation</name>
        <dbReference type="ChEBI" id="CHEBI:60240"/>
    </ligand>
</feature>
<comment type="function">
    <text evidence="3 14 16">Endonuclease that specifically degrades the RNA of RNA-DNA hybrids.</text>
</comment>
<dbReference type="NCBIfam" id="NF000595">
    <property type="entry name" value="PRK00015.1-3"/>
    <property type="match status" value="1"/>
</dbReference>
<comment type="subcellular location">
    <subcellularLocation>
        <location evidence="4 14">Cytoplasm</location>
    </subcellularLocation>
</comment>
<name>A0A074JWH9_9RHOB</name>
<dbReference type="GO" id="GO:0006298">
    <property type="term" value="P:mismatch repair"/>
    <property type="evidence" value="ECO:0007669"/>
    <property type="project" value="TreeGrafter"/>
</dbReference>
<dbReference type="GO" id="GO:0004523">
    <property type="term" value="F:RNA-DNA hybrid ribonuclease activity"/>
    <property type="evidence" value="ECO:0007669"/>
    <property type="project" value="UniProtKB-UniRule"/>
</dbReference>
<dbReference type="EC" id="3.1.26.4" evidence="6 14"/>
<evidence type="ECO:0000313" key="18">
    <source>
        <dbReference type="EMBL" id="KEO59958.1"/>
    </source>
</evidence>
<keyword evidence="9 14" id="KW-0540">Nuclease</keyword>
<evidence type="ECO:0000256" key="7">
    <source>
        <dbReference type="ARBA" id="ARBA00019179"/>
    </source>
</evidence>
<proteinExistence type="inferred from homology"/>
<dbReference type="GO" id="GO:0043137">
    <property type="term" value="P:DNA replication, removal of RNA primer"/>
    <property type="evidence" value="ECO:0007669"/>
    <property type="project" value="TreeGrafter"/>
</dbReference>
<evidence type="ECO:0000256" key="13">
    <source>
        <dbReference type="ARBA" id="ARBA00023211"/>
    </source>
</evidence>
<comment type="similarity">
    <text evidence="5 14 16">Belongs to the RNase HII family.</text>
</comment>
<dbReference type="Pfam" id="PF01351">
    <property type="entry name" value="RNase_HII"/>
    <property type="match status" value="1"/>
</dbReference>
<sequence length="211" mass="22514">MTQIPDYSFESAARARGLTLIAGVDEVGRGPLCGPVTAAAVVLDPANIPAGLNDSKKLSAAKRAKLAAEIMQSAQFCVAHASVEEIDEINILQASHLAMCRAVAGLPTRPDHVLVDGNRLPRDLSLSAEAVVKGDGRSMSIAAASILAKEARDLLMVDLAQQYPGYGWERNAGYPTKDHLQALLDLGVTPVHRRSFKPVHNILCQAKYITP</sequence>
<dbReference type="EMBL" id="AUNB01000026">
    <property type="protein sequence ID" value="KEO59958.1"/>
    <property type="molecule type" value="Genomic_DNA"/>
</dbReference>
<keyword evidence="12 14" id="KW-0378">Hydrolase</keyword>
<reference evidence="18 19" key="1">
    <citation type="journal article" date="2015" name="Antonie Van Leeuwenhoek">
        <title>Thioclava indica sp. nov., isolated from surface seawater of the Indian Ocean.</title>
        <authorList>
            <person name="Liu Y."/>
            <person name="Lai Q."/>
            <person name="Du J."/>
            <person name="Xu H."/>
            <person name="Jiang L."/>
            <person name="Shao Z."/>
        </authorList>
    </citation>
    <scope>NUCLEOTIDE SEQUENCE [LARGE SCALE GENOMIC DNA]</scope>
    <source>
        <strain evidence="18 19">DT23-4</strain>
    </source>
</reference>
<dbReference type="InterPro" id="IPR001352">
    <property type="entry name" value="RNase_HII/HIII"/>
</dbReference>
<dbReference type="PROSITE" id="PS51975">
    <property type="entry name" value="RNASE_H_2"/>
    <property type="match status" value="1"/>
</dbReference>
<dbReference type="SUPFAM" id="SSF53098">
    <property type="entry name" value="Ribonuclease H-like"/>
    <property type="match status" value="1"/>
</dbReference>
<accession>A0A074JWH9</accession>
<dbReference type="GO" id="GO:0005737">
    <property type="term" value="C:cytoplasm"/>
    <property type="evidence" value="ECO:0007669"/>
    <property type="project" value="UniProtKB-SubCell"/>
</dbReference>
<feature type="binding site" evidence="14 15">
    <location>
        <position position="25"/>
    </location>
    <ligand>
        <name>a divalent metal cation</name>
        <dbReference type="ChEBI" id="CHEBI:60240"/>
    </ligand>
</feature>
<evidence type="ECO:0000256" key="10">
    <source>
        <dbReference type="ARBA" id="ARBA00022723"/>
    </source>
</evidence>
<dbReference type="PANTHER" id="PTHR10954">
    <property type="entry name" value="RIBONUCLEASE H2 SUBUNIT A"/>
    <property type="match status" value="1"/>
</dbReference>
<dbReference type="NCBIfam" id="NF000594">
    <property type="entry name" value="PRK00015.1-1"/>
    <property type="match status" value="1"/>
</dbReference>
<keyword evidence="11 14" id="KW-0255">Endonuclease</keyword>
<evidence type="ECO:0000256" key="3">
    <source>
        <dbReference type="ARBA" id="ARBA00004065"/>
    </source>
</evidence>
<dbReference type="InterPro" id="IPR024567">
    <property type="entry name" value="RNase_HII/HIII_dom"/>
</dbReference>
<dbReference type="InterPro" id="IPR036397">
    <property type="entry name" value="RNaseH_sf"/>
</dbReference>
<evidence type="ECO:0000256" key="12">
    <source>
        <dbReference type="ARBA" id="ARBA00022801"/>
    </source>
</evidence>
<comment type="catalytic activity">
    <reaction evidence="1 14 15 16">
        <text>Endonucleolytic cleavage to 5'-phosphomonoester.</text>
        <dbReference type="EC" id="3.1.26.4"/>
    </reaction>
</comment>
<comment type="cofactor">
    <cofactor evidence="2">
        <name>Mg(2+)</name>
        <dbReference type="ChEBI" id="CHEBI:18420"/>
    </cofactor>
</comment>
<evidence type="ECO:0000256" key="15">
    <source>
        <dbReference type="PROSITE-ProRule" id="PRU01319"/>
    </source>
</evidence>
<keyword evidence="8 14" id="KW-0963">Cytoplasm</keyword>
<dbReference type="InterPro" id="IPR012337">
    <property type="entry name" value="RNaseH-like_sf"/>
</dbReference>
<evidence type="ECO:0000256" key="4">
    <source>
        <dbReference type="ARBA" id="ARBA00004496"/>
    </source>
</evidence>
<dbReference type="HAMAP" id="MF_00052_B">
    <property type="entry name" value="RNase_HII_B"/>
    <property type="match status" value="1"/>
</dbReference>
<dbReference type="GO" id="GO:0003723">
    <property type="term" value="F:RNA binding"/>
    <property type="evidence" value="ECO:0007669"/>
    <property type="project" value="UniProtKB-UniRule"/>
</dbReference>
<dbReference type="RefSeq" id="WP_038130658.1">
    <property type="nucleotide sequence ID" value="NZ_AUNB01000026.1"/>
</dbReference>
<evidence type="ECO:0000256" key="5">
    <source>
        <dbReference type="ARBA" id="ARBA00007383"/>
    </source>
</evidence>
<evidence type="ECO:0000256" key="9">
    <source>
        <dbReference type="ARBA" id="ARBA00022722"/>
    </source>
</evidence>
<evidence type="ECO:0000256" key="11">
    <source>
        <dbReference type="ARBA" id="ARBA00022759"/>
    </source>
</evidence>
<evidence type="ECO:0000259" key="17">
    <source>
        <dbReference type="PROSITE" id="PS51975"/>
    </source>
</evidence>
<evidence type="ECO:0000256" key="8">
    <source>
        <dbReference type="ARBA" id="ARBA00022490"/>
    </source>
</evidence>
<feature type="domain" description="RNase H type-2" evidence="17">
    <location>
        <begin position="19"/>
        <end position="208"/>
    </location>
</feature>
<organism evidence="18 19">
    <name type="scientific">Thioclava indica</name>
    <dbReference type="NCBI Taxonomy" id="1353528"/>
    <lineage>
        <taxon>Bacteria</taxon>
        <taxon>Pseudomonadati</taxon>
        <taxon>Pseudomonadota</taxon>
        <taxon>Alphaproteobacteria</taxon>
        <taxon>Rhodobacterales</taxon>
        <taxon>Paracoccaceae</taxon>
        <taxon>Thioclava</taxon>
    </lineage>
</organism>
<keyword evidence="19" id="KW-1185">Reference proteome</keyword>
<gene>
    <name evidence="14" type="primary">rnhB</name>
    <name evidence="18" type="ORF">DT23_15130</name>
</gene>